<protein>
    <submittedName>
        <fullName evidence="2">Rab-GAP TBC domain-containing protein</fullName>
    </submittedName>
</protein>
<accession>A0A5K3EI88</accession>
<feature type="compositionally biased region" description="Basic and acidic residues" evidence="1">
    <location>
        <begin position="249"/>
        <end position="258"/>
    </location>
</feature>
<feature type="compositionally biased region" description="Low complexity" evidence="1">
    <location>
        <begin position="192"/>
        <end position="203"/>
    </location>
</feature>
<evidence type="ECO:0000313" key="2">
    <source>
        <dbReference type="WBParaSite" id="MCU_000749-RA"/>
    </source>
</evidence>
<feature type="compositionally biased region" description="Low complexity" evidence="1">
    <location>
        <begin position="97"/>
        <end position="108"/>
    </location>
</feature>
<name>A0A5K3EI88_MESCO</name>
<feature type="region of interest" description="Disordered" evidence="1">
    <location>
        <begin position="504"/>
        <end position="532"/>
    </location>
</feature>
<feature type="compositionally biased region" description="Polar residues" evidence="1">
    <location>
        <begin position="284"/>
        <end position="295"/>
    </location>
</feature>
<feature type="compositionally biased region" description="Pro residues" evidence="1">
    <location>
        <begin position="505"/>
        <end position="515"/>
    </location>
</feature>
<feature type="region of interest" description="Disordered" evidence="1">
    <location>
        <begin position="249"/>
        <end position="297"/>
    </location>
</feature>
<proteinExistence type="predicted"/>
<dbReference type="AlphaFoldDB" id="A0A5K3EI88"/>
<dbReference type="WBParaSite" id="MCU_000749-RA">
    <property type="protein sequence ID" value="MCU_000749-RA"/>
    <property type="gene ID" value="MCU_000749"/>
</dbReference>
<evidence type="ECO:0000256" key="1">
    <source>
        <dbReference type="SAM" id="MobiDB-lite"/>
    </source>
</evidence>
<feature type="compositionally biased region" description="Polar residues" evidence="1">
    <location>
        <begin position="151"/>
        <end position="187"/>
    </location>
</feature>
<organism evidence="2">
    <name type="scientific">Mesocestoides corti</name>
    <name type="common">Flatworm</name>
    <dbReference type="NCBI Taxonomy" id="53468"/>
    <lineage>
        <taxon>Eukaryota</taxon>
        <taxon>Metazoa</taxon>
        <taxon>Spiralia</taxon>
        <taxon>Lophotrochozoa</taxon>
        <taxon>Platyhelminthes</taxon>
        <taxon>Cestoda</taxon>
        <taxon>Eucestoda</taxon>
        <taxon>Cyclophyllidea</taxon>
        <taxon>Mesocestoididae</taxon>
        <taxon>Mesocestoides</taxon>
    </lineage>
</organism>
<dbReference type="GO" id="GO:0031462">
    <property type="term" value="C:Cul2-RING ubiquitin ligase complex"/>
    <property type="evidence" value="ECO:0007669"/>
    <property type="project" value="TreeGrafter"/>
</dbReference>
<dbReference type="PANTHER" id="PTHR22619:SF0">
    <property type="entry name" value="ZINC FINGER SWIM DOMAIN-CONTAINING PROTEIN 6-LIKE PROTEIN"/>
    <property type="match status" value="1"/>
</dbReference>
<feature type="region of interest" description="Disordered" evidence="1">
    <location>
        <begin position="545"/>
        <end position="569"/>
    </location>
</feature>
<feature type="compositionally biased region" description="Acidic residues" evidence="1">
    <location>
        <begin position="270"/>
        <end position="282"/>
    </location>
</feature>
<sequence length="1178" mass="127181">IGAPDPTAGGGVNDSSTWYFDESGVREQLRLDLAAVAAYGMASYIGVSAAELNSQTVLGPLSTNGRLFNNGNVDLPRHRFNRSSRHSMDDEEVGEEAAAAASAAASAAAKHRHSGPRSFAQLWLENYRYLQRAKLPPFGYTLFSLSTAPTNLPSPPSSTVHGVNGLSQMTNQSASTGSPNASTVSTFPSPNPSGSGPSPSSHHVPGRQVAMVFAKTYELLAARDTNGPRLLSIITEELLNSANLVDLKGRRNYRDGSPPDRGNWDSSVGDLDEDPDELDDQDASNRPQSTTTSAYQPPPSWAIPLWEEIARLWACLLLSPSIPSSTRDSWRERLTSWSMSPQAPRDDIYFNPPPTNPMAAENLTSEAVSTPPLIRPPSRTTVDPEPTSVFQLALDVSALPVEVAEEFPAIPRNALADLARTLPANVRQCTCPYCGVSPVIERAWGLNENFVASCLRASALQLTGYGEAATLLAVALANALLGCLEEVGRRGAAAGCISLGSCSPSPTPPPLPPPTQSFARSNSGSSNKSGTLSSSLIVNTSCGGGGGPTRGGFRSPPPPPPQHSSPYHQRHYQHQHPYFFYSSPPSPSGPRTYPYHHQQARYRCSPWQRTPPRHDQQYLLCASEASVDCPFHECGWIGMPGRPIIGLVECLLEAAANKIQDPGRGGLSVNDYLHLALKVGIVALCQQRSLPLSTGAFLASQSQEVRLILLLNTIPRNATTAQIITQLVYQLMGPPPIPPLLGGPQEAWWWSALGPVVHPDTYPVHVVAELLFGHLLAGETAGINTGDLAYLVAARSMRFPVLEPVSDRLPLAIAYTTSASQRHGDNSTRSASYVSMNSTSSPLRSLPLPSTFVTAALSGGGSTPLGASLPPARILIPPPPPPPTYYRSAQETLRHHAHNLYRRHALDSQDSTPTAYRRDLGVMEERQVRLAIGLILASRSAVFRMDHFMRICDRHIHTAMSLMSVSREVLAEAIGHRLHSSTTAFTLDEPNFLANSVASSASSLGFANLLPVNFVTSPLPTTSLQERHALVCAAFHLALSVTVRTVWPRAQWRRRETLGWAVSTGLLAGPLALLHLAQAWTTYACPREAVIWLAPTLLACVACVSPTGRAARGEGMLLLPRVYSFLPFTPGAVEQIKAAVRQMTIQVCALHFVHRLRQRRQFSFMAMHFFTPVMTDLA</sequence>
<feature type="region of interest" description="Disordered" evidence="1">
    <location>
        <begin position="151"/>
        <end position="204"/>
    </location>
</feature>
<feature type="region of interest" description="Disordered" evidence="1">
    <location>
        <begin position="84"/>
        <end position="111"/>
    </location>
</feature>
<reference evidence="2" key="1">
    <citation type="submission" date="2019-11" db="UniProtKB">
        <authorList>
            <consortium name="WormBaseParasite"/>
        </authorList>
    </citation>
    <scope>IDENTIFICATION</scope>
</reference>
<dbReference type="PANTHER" id="PTHR22619">
    <property type="entry name" value="ZINC FINGER SWIM DOMAIN CONTAINING PROTEIN 4, 5, 6"/>
    <property type="match status" value="1"/>
</dbReference>
<feature type="compositionally biased region" description="Low complexity" evidence="1">
    <location>
        <begin position="521"/>
        <end position="532"/>
    </location>
</feature>